<feature type="repeat" description="TPR" evidence="2">
    <location>
        <begin position="385"/>
        <end position="418"/>
    </location>
</feature>
<dbReference type="SUPFAM" id="SSF48452">
    <property type="entry name" value="TPR-like"/>
    <property type="match status" value="1"/>
</dbReference>
<dbReference type="PANTHER" id="PTHR12558:SF33">
    <property type="entry name" value="BLL7664 PROTEIN"/>
    <property type="match status" value="1"/>
</dbReference>
<evidence type="ECO:0000313" key="7">
    <source>
        <dbReference type="Proteomes" id="UP001169027"/>
    </source>
</evidence>
<dbReference type="InterPro" id="IPR016032">
    <property type="entry name" value="Sig_transdc_resp-reg_C-effctor"/>
</dbReference>
<proteinExistence type="predicted"/>
<keyword evidence="7" id="KW-1185">Reference proteome</keyword>
<dbReference type="InterPro" id="IPR019734">
    <property type="entry name" value="TPR_rpt"/>
</dbReference>
<dbReference type="InterPro" id="IPR036388">
    <property type="entry name" value="WH-like_DNA-bd_sf"/>
</dbReference>
<organism evidence="6 7">
    <name type="scientific">Variovorax ginsengisoli</name>
    <dbReference type="NCBI Taxonomy" id="363844"/>
    <lineage>
        <taxon>Bacteria</taxon>
        <taxon>Pseudomonadati</taxon>
        <taxon>Pseudomonadota</taxon>
        <taxon>Betaproteobacteria</taxon>
        <taxon>Burkholderiales</taxon>
        <taxon>Comamonadaceae</taxon>
        <taxon>Variovorax</taxon>
    </lineage>
</organism>
<dbReference type="Gene3D" id="1.10.10.10">
    <property type="entry name" value="Winged helix-like DNA-binding domain superfamily/Winged helix DNA-binding domain"/>
    <property type="match status" value="1"/>
</dbReference>
<dbReference type="SMART" id="SM00028">
    <property type="entry name" value="TPR"/>
    <property type="match status" value="2"/>
</dbReference>
<dbReference type="Pfam" id="PF13181">
    <property type="entry name" value="TPR_8"/>
    <property type="match status" value="2"/>
</dbReference>
<feature type="domain" description="OmpR/PhoB-type" evidence="5">
    <location>
        <begin position="2"/>
        <end position="99"/>
    </location>
</feature>
<feature type="transmembrane region" description="Helical" evidence="4">
    <location>
        <begin position="124"/>
        <end position="141"/>
    </location>
</feature>
<protein>
    <submittedName>
        <fullName evidence="6">Winged helix-turn-helix domain-containing protein</fullName>
    </submittedName>
</protein>
<dbReference type="SUPFAM" id="SSF46894">
    <property type="entry name" value="C-terminal effector domain of the bipartite response regulators"/>
    <property type="match status" value="1"/>
</dbReference>
<dbReference type="InterPro" id="IPR001867">
    <property type="entry name" value="OmpR/PhoB-type_DNA-bd"/>
</dbReference>
<evidence type="ECO:0000256" key="2">
    <source>
        <dbReference type="PROSITE-ProRule" id="PRU00339"/>
    </source>
</evidence>
<dbReference type="CDD" id="cd00383">
    <property type="entry name" value="trans_reg_C"/>
    <property type="match status" value="1"/>
</dbReference>
<sequence>MPTRLQVAGFVVDFAQEAIFDAAGRPVELRPQAFQVLRHLARSAGRLVTKDELMAAVWPEVVVTDDSLVQAIGDIRRALGDAGHRLVKTVPRRGYMLRAAAMADDTSSQNAGVTGTSSRPARRWLALGSVAILLLGVVVFWQERVRTDASGAVDDPGGPPSIAVLAFKGPPGDADGAVLARNVAADLVSELARSPNLRVVSSQSSFQFAEGKTPLAEIGRRLRSRHIVDGKVRREGEQLRMGVELLDSQDGRIVWSASDVVDRAELGAAQLALVGRIAGTLQAKVAATEQRRALAQPPKTLDAYVLVAHGRAMMVRYNADGIRASRRHFSDAIAIDPDYAAAWAFLGIANTVDIGLHLTGEWDGRRVDEVLGQIRRAIELQPGLPVAYVALSQAQSRAGDLDAALAAAQQACRLSPNDAECLYILGAAHLQLGQIEPALSNLEQAMNRNPLPPAYLPAFYATALWANRRFEEAIRAADDCLTRAPDFWRCRQDRIAALVELDRLPEARKEAALLQAKVPRIGSEWFGSTFGDRAASLRERRVTAARSAGIPDTPTVAQ</sequence>
<keyword evidence="4" id="KW-0812">Transmembrane</keyword>
<keyword evidence="2" id="KW-0802">TPR repeat</keyword>
<keyword evidence="1 3" id="KW-0238">DNA-binding</keyword>
<evidence type="ECO:0000256" key="1">
    <source>
        <dbReference type="ARBA" id="ARBA00023125"/>
    </source>
</evidence>
<accession>A0ABT8S576</accession>
<dbReference type="PROSITE" id="PS50005">
    <property type="entry name" value="TPR"/>
    <property type="match status" value="2"/>
</dbReference>
<feature type="DNA-binding region" description="OmpR/PhoB-type" evidence="3">
    <location>
        <begin position="2"/>
        <end position="99"/>
    </location>
</feature>
<dbReference type="Gene3D" id="3.40.50.10070">
    <property type="entry name" value="TolB, N-terminal domain"/>
    <property type="match status" value="1"/>
</dbReference>
<dbReference type="PANTHER" id="PTHR12558">
    <property type="entry name" value="CELL DIVISION CYCLE 16,23,27"/>
    <property type="match status" value="1"/>
</dbReference>
<keyword evidence="4" id="KW-1133">Transmembrane helix</keyword>
<evidence type="ECO:0000313" key="6">
    <source>
        <dbReference type="EMBL" id="MDO1534073.1"/>
    </source>
</evidence>
<dbReference type="Gene3D" id="1.25.40.10">
    <property type="entry name" value="Tetratricopeptide repeat domain"/>
    <property type="match status" value="1"/>
</dbReference>
<gene>
    <name evidence="6" type="ORF">Q2T77_17435</name>
</gene>
<feature type="repeat" description="TPR" evidence="2">
    <location>
        <begin position="419"/>
        <end position="452"/>
    </location>
</feature>
<dbReference type="Pfam" id="PF00486">
    <property type="entry name" value="Trans_reg_C"/>
    <property type="match status" value="1"/>
</dbReference>
<dbReference type="SMART" id="SM00862">
    <property type="entry name" value="Trans_reg_C"/>
    <property type="match status" value="1"/>
</dbReference>
<dbReference type="RefSeq" id="WP_301811304.1">
    <property type="nucleotide sequence ID" value="NZ_JAUJZH010000012.1"/>
</dbReference>
<comment type="caution">
    <text evidence="6">The sequence shown here is derived from an EMBL/GenBank/DDBJ whole genome shotgun (WGS) entry which is preliminary data.</text>
</comment>
<dbReference type="PROSITE" id="PS51755">
    <property type="entry name" value="OMPR_PHOB"/>
    <property type="match status" value="1"/>
</dbReference>
<reference evidence="6" key="1">
    <citation type="submission" date="2023-06" db="EMBL/GenBank/DDBJ databases">
        <authorList>
            <person name="Jiang Y."/>
            <person name="Liu Q."/>
        </authorList>
    </citation>
    <scope>NUCLEOTIDE SEQUENCE</scope>
    <source>
        <strain evidence="6">CGMCC 1.12090</strain>
    </source>
</reference>
<keyword evidence="4" id="KW-0472">Membrane</keyword>
<evidence type="ECO:0000256" key="4">
    <source>
        <dbReference type="SAM" id="Phobius"/>
    </source>
</evidence>
<dbReference type="Proteomes" id="UP001169027">
    <property type="component" value="Unassembled WGS sequence"/>
</dbReference>
<evidence type="ECO:0000256" key="3">
    <source>
        <dbReference type="PROSITE-ProRule" id="PRU01091"/>
    </source>
</evidence>
<dbReference type="EMBL" id="JAUKVY010000012">
    <property type="protein sequence ID" value="MDO1534073.1"/>
    <property type="molecule type" value="Genomic_DNA"/>
</dbReference>
<dbReference type="InterPro" id="IPR011990">
    <property type="entry name" value="TPR-like_helical_dom_sf"/>
</dbReference>
<evidence type="ECO:0000259" key="5">
    <source>
        <dbReference type="PROSITE" id="PS51755"/>
    </source>
</evidence>
<name>A0ABT8S576_9BURK</name>